<evidence type="ECO:0000313" key="2">
    <source>
        <dbReference type="Proteomes" id="UP000199202"/>
    </source>
</evidence>
<proteinExistence type="predicted"/>
<organism evidence="1 2">
    <name type="scientific">Nonomuraea jiangxiensis</name>
    <dbReference type="NCBI Taxonomy" id="633440"/>
    <lineage>
        <taxon>Bacteria</taxon>
        <taxon>Bacillati</taxon>
        <taxon>Actinomycetota</taxon>
        <taxon>Actinomycetes</taxon>
        <taxon>Streptosporangiales</taxon>
        <taxon>Streptosporangiaceae</taxon>
        <taxon>Nonomuraea</taxon>
    </lineage>
</organism>
<dbReference type="EMBL" id="FNDJ01000017">
    <property type="protein sequence ID" value="SDK61875.1"/>
    <property type="molecule type" value="Genomic_DNA"/>
</dbReference>
<dbReference type="AlphaFoldDB" id="A0A1G9DDC9"/>
<gene>
    <name evidence="1" type="ORF">SAMN05421869_11794</name>
</gene>
<accession>A0A1G9DDC9</accession>
<dbReference type="RefSeq" id="WP_090940715.1">
    <property type="nucleotide sequence ID" value="NZ_FNDJ01000017.1"/>
</dbReference>
<dbReference type="Proteomes" id="UP000199202">
    <property type="component" value="Unassembled WGS sequence"/>
</dbReference>
<sequence length="141" mass="15300">MSLDTLRREIGGLGTAEWTRWPHAYGSARDTPGHLAALLGDDCDAQRNAAAHFAGAIVHQSSVWPASPDAFGWLIRVLRERPPPGDVLTRCLGALAEAADYLGEVPAGTPVPELSCEARAWLTRFAETPDDGHDLVWEEFL</sequence>
<protein>
    <submittedName>
        <fullName evidence="1">Uncharacterized protein</fullName>
    </submittedName>
</protein>
<dbReference type="OrthoDB" id="292843at2"/>
<name>A0A1G9DDC9_9ACTN</name>
<keyword evidence="2" id="KW-1185">Reference proteome</keyword>
<reference evidence="1 2" key="1">
    <citation type="submission" date="2016-10" db="EMBL/GenBank/DDBJ databases">
        <authorList>
            <person name="de Groot N.N."/>
        </authorList>
    </citation>
    <scope>NUCLEOTIDE SEQUENCE [LARGE SCALE GENOMIC DNA]</scope>
    <source>
        <strain evidence="1 2">CGMCC 4.6533</strain>
    </source>
</reference>
<evidence type="ECO:0000313" key="1">
    <source>
        <dbReference type="EMBL" id="SDK61875.1"/>
    </source>
</evidence>